<keyword evidence="3" id="KW-0812">Transmembrane</keyword>
<keyword evidence="4" id="KW-1133">Transmembrane helix</keyword>
<dbReference type="CDD" id="cd01127">
    <property type="entry name" value="TrwB_TraG_TraD_VirD4"/>
    <property type="match status" value="1"/>
</dbReference>
<accession>A0A418WIG5</accession>
<dbReference type="Pfam" id="PF10412">
    <property type="entry name" value="TrwB_AAD_bind"/>
    <property type="match status" value="1"/>
</dbReference>
<keyword evidence="8" id="KW-1185">Reference proteome</keyword>
<dbReference type="GO" id="GO:0005886">
    <property type="term" value="C:plasma membrane"/>
    <property type="evidence" value="ECO:0007669"/>
    <property type="project" value="UniProtKB-SubCell"/>
</dbReference>
<proteinExistence type="predicted"/>
<organism evidence="7 8">
    <name type="scientific">Oleomonas cavernae</name>
    <dbReference type="NCBI Taxonomy" id="2320859"/>
    <lineage>
        <taxon>Bacteria</taxon>
        <taxon>Pseudomonadati</taxon>
        <taxon>Pseudomonadota</taxon>
        <taxon>Alphaproteobacteria</taxon>
        <taxon>Acetobacterales</taxon>
        <taxon>Acetobacteraceae</taxon>
        <taxon>Oleomonas</taxon>
    </lineage>
</organism>
<evidence type="ECO:0000256" key="3">
    <source>
        <dbReference type="ARBA" id="ARBA00022692"/>
    </source>
</evidence>
<evidence type="ECO:0000313" key="7">
    <source>
        <dbReference type="EMBL" id="RJF89831.1"/>
    </source>
</evidence>
<evidence type="ECO:0000256" key="5">
    <source>
        <dbReference type="ARBA" id="ARBA00023136"/>
    </source>
</evidence>
<dbReference type="AlphaFoldDB" id="A0A418WIG5"/>
<feature type="domain" description="Type IV secretion system coupling protein TraD DNA-binding" evidence="6">
    <location>
        <begin position="11"/>
        <end position="138"/>
    </location>
</feature>
<dbReference type="PANTHER" id="PTHR37937:SF1">
    <property type="entry name" value="CONJUGATIVE TRANSFER: DNA TRANSPORT"/>
    <property type="match status" value="1"/>
</dbReference>
<evidence type="ECO:0000256" key="4">
    <source>
        <dbReference type="ARBA" id="ARBA00022989"/>
    </source>
</evidence>
<comment type="caution">
    <text evidence="7">The sequence shown here is derived from an EMBL/GenBank/DDBJ whole genome shotgun (WGS) entry which is preliminary data.</text>
</comment>
<protein>
    <recommendedName>
        <fullName evidence="6">Type IV secretion system coupling protein TraD DNA-binding domain-containing protein</fullName>
    </recommendedName>
</protein>
<name>A0A418WIG5_9PROT</name>
<keyword evidence="2" id="KW-1003">Cell membrane</keyword>
<dbReference type="RefSeq" id="WP_119782086.1">
    <property type="nucleotide sequence ID" value="NZ_QYUK01000011.1"/>
</dbReference>
<dbReference type="InterPro" id="IPR027417">
    <property type="entry name" value="P-loop_NTPase"/>
</dbReference>
<reference evidence="7 8" key="1">
    <citation type="submission" date="2018-09" db="EMBL/GenBank/DDBJ databases">
        <authorList>
            <person name="Zhu H."/>
        </authorList>
    </citation>
    <scope>NUCLEOTIDE SEQUENCE [LARGE SCALE GENOMIC DNA]</scope>
    <source>
        <strain evidence="7 8">K1W22B-8</strain>
    </source>
</reference>
<dbReference type="EMBL" id="QYUK01000011">
    <property type="protein sequence ID" value="RJF89831.1"/>
    <property type="molecule type" value="Genomic_DNA"/>
</dbReference>
<dbReference type="Proteomes" id="UP000284605">
    <property type="component" value="Unassembled WGS sequence"/>
</dbReference>
<sequence>MKAILVMSREDKRKGRQPWLLLAAHATQMDILRLLVTCFIDCVCSTILSLTPDRRRRIFIIMLDEWPSLQEIPMLESIMADGGKYGASVFATMQQLSQLKKRYGEQGNKAVLGLIQTKVLFRAPERTTAEWFEAQFGRSMWGRPNGSVRLAT</sequence>
<dbReference type="PANTHER" id="PTHR37937">
    <property type="entry name" value="CONJUGATIVE TRANSFER: DNA TRANSPORT"/>
    <property type="match status" value="1"/>
</dbReference>
<dbReference type="SUPFAM" id="SSF52540">
    <property type="entry name" value="P-loop containing nucleoside triphosphate hydrolases"/>
    <property type="match status" value="1"/>
</dbReference>
<evidence type="ECO:0000256" key="2">
    <source>
        <dbReference type="ARBA" id="ARBA00022475"/>
    </source>
</evidence>
<evidence type="ECO:0000313" key="8">
    <source>
        <dbReference type="Proteomes" id="UP000284605"/>
    </source>
</evidence>
<dbReference type="Gene3D" id="3.40.50.300">
    <property type="entry name" value="P-loop containing nucleotide triphosphate hydrolases"/>
    <property type="match status" value="1"/>
</dbReference>
<dbReference type="InterPro" id="IPR051539">
    <property type="entry name" value="T4SS-coupling_protein"/>
</dbReference>
<evidence type="ECO:0000256" key="1">
    <source>
        <dbReference type="ARBA" id="ARBA00004651"/>
    </source>
</evidence>
<dbReference type="InterPro" id="IPR019476">
    <property type="entry name" value="T4SS_TraD_DNA-bd"/>
</dbReference>
<keyword evidence="5" id="KW-0472">Membrane</keyword>
<evidence type="ECO:0000259" key="6">
    <source>
        <dbReference type="Pfam" id="PF10412"/>
    </source>
</evidence>
<comment type="subcellular location">
    <subcellularLocation>
        <location evidence="1">Cell membrane</location>
        <topology evidence="1">Multi-pass membrane protein</topology>
    </subcellularLocation>
</comment>
<gene>
    <name evidence="7" type="ORF">D3874_25075</name>
</gene>